<evidence type="ECO:0000313" key="1">
    <source>
        <dbReference type="EMBL" id="TYL70457.1"/>
    </source>
</evidence>
<dbReference type="EMBL" id="VSSR01000134">
    <property type="protein sequence ID" value="TYL70457.1"/>
    <property type="molecule type" value="Genomic_DNA"/>
</dbReference>
<organism evidence="1 2">
    <name type="scientific">Bradyrhizobium cytisi</name>
    <dbReference type="NCBI Taxonomy" id="515489"/>
    <lineage>
        <taxon>Bacteria</taxon>
        <taxon>Pseudomonadati</taxon>
        <taxon>Pseudomonadota</taxon>
        <taxon>Alphaproteobacteria</taxon>
        <taxon>Hyphomicrobiales</taxon>
        <taxon>Nitrobacteraceae</taxon>
        <taxon>Bradyrhizobium</taxon>
    </lineage>
</organism>
<comment type="caution">
    <text evidence="1">The sequence shown here is derived from an EMBL/GenBank/DDBJ whole genome shotgun (WGS) entry which is preliminary data.</text>
</comment>
<protein>
    <submittedName>
        <fullName evidence="1">Uncharacterized protein</fullName>
    </submittedName>
</protein>
<keyword evidence="2" id="KW-1185">Reference proteome</keyword>
<proteinExistence type="predicted"/>
<reference evidence="1 2" key="1">
    <citation type="submission" date="2019-08" db="EMBL/GenBank/DDBJ databases">
        <title>Bradyrhizobium hipponensis sp. nov., a rhizobium isolated from a Lupinus angustifolius root nodule in Tunisia.</title>
        <authorList>
            <person name="Off K."/>
            <person name="Rejili M."/>
            <person name="Mars M."/>
            <person name="Brachmann A."/>
            <person name="Marin M."/>
        </authorList>
    </citation>
    <scope>NUCLEOTIDE SEQUENCE [LARGE SCALE GENOMIC DNA]</scope>
    <source>
        <strain evidence="1 2">CTAW11</strain>
    </source>
</reference>
<accession>A0A5S4VTF6</accession>
<sequence>MLEVPRLERGSGLAIYRLLEKHPMGAEEVKCLVAAYEQTLRALGIQDRGDPLAELVARKVFEIGQEGLKQPGQICKLAVKELRIL</sequence>
<dbReference type="Proteomes" id="UP000324853">
    <property type="component" value="Unassembled WGS sequence"/>
</dbReference>
<dbReference type="OrthoDB" id="8254383at2"/>
<name>A0A5S4VTF6_9BRAD</name>
<dbReference type="AlphaFoldDB" id="A0A5S4VTF6"/>
<gene>
    <name evidence="1" type="ORF">FXB38_41625</name>
</gene>
<evidence type="ECO:0000313" key="2">
    <source>
        <dbReference type="Proteomes" id="UP000324853"/>
    </source>
</evidence>